<dbReference type="Gene3D" id="2.40.128.690">
    <property type="entry name" value="YycH protein, domain 3-like"/>
    <property type="match status" value="1"/>
</dbReference>
<dbReference type="RefSeq" id="WP_131923520.1">
    <property type="nucleotide sequence ID" value="NZ_SMAG01000002.1"/>
</dbReference>
<feature type="domain" description="Regulatory protein YycH-like" evidence="1">
    <location>
        <begin position="46"/>
        <end position="228"/>
    </location>
</feature>
<evidence type="ECO:0000259" key="1">
    <source>
        <dbReference type="Pfam" id="PF09648"/>
    </source>
</evidence>
<reference evidence="2 3" key="1">
    <citation type="submission" date="2019-03" db="EMBL/GenBank/DDBJ databases">
        <title>Genomic Encyclopedia of Type Strains, Phase IV (KMG-IV): sequencing the most valuable type-strain genomes for metagenomic binning, comparative biology and taxonomic classification.</title>
        <authorList>
            <person name="Goeker M."/>
        </authorList>
    </citation>
    <scope>NUCLEOTIDE SEQUENCE [LARGE SCALE GENOMIC DNA]</scope>
    <source>
        <strain evidence="2 3">DSM 45707</strain>
    </source>
</reference>
<dbReference type="Proteomes" id="UP000294937">
    <property type="component" value="Unassembled WGS sequence"/>
</dbReference>
<proteinExistence type="predicted"/>
<accession>A0A4R3L8L8</accession>
<dbReference type="AlphaFoldDB" id="A0A4R3L8L8"/>
<dbReference type="Pfam" id="PF09648">
    <property type="entry name" value="YycI"/>
    <property type="match status" value="1"/>
</dbReference>
<comment type="caution">
    <text evidence="2">The sequence shown here is derived from an EMBL/GenBank/DDBJ whole genome shotgun (WGS) entry which is preliminary data.</text>
</comment>
<dbReference type="OrthoDB" id="2388036at2"/>
<protein>
    <submittedName>
        <fullName evidence="2">Regulatory protein YycI of two-component signal transduction system YycFG</fullName>
    </submittedName>
</protein>
<evidence type="ECO:0000313" key="3">
    <source>
        <dbReference type="Proteomes" id="UP000294937"/>
    </source>
</evidence>
<evidence type="ECO:0000313" key="2">
    <source>
        <dbReference type="EMBL" id="TCS95518.1"/>
    </source>
</evidence>
<dbReference type="GO" id="GO:0016020">
    <property type="term" value="C:membrane"/>
    <property type="evidence" value="ECO:0007669"/>
    <property type="project" value="InterPro"/>
</dbReference>
<sequence length="247" mass="28472">MDWSRAKNILIVAFIILNLFLAAQLNQAIEQRSRSLGNDKLTNSEINNLLKDNQIQLVASRPDEPSSAHFYKAVHTSLPEDWKKDAQGVYQKTFQIPFKDPKELDKLLQKEVPYFTDYQLSTHHSIEKNKRVYLQMLDGKPFFDGKLEVYLSGNQIQSVRIIHFKPTQTPAEKVVPLNNALYRLITSGEVDKNSKIHAIQLGYKAKVYYANEDYILVPHWRFYINNQMIDVNATAKTADDNVEISSD</sequence>
<keyword evidence="3" id="KW-1185">Reference proteome</keyword>
<dbReference type="EMBL" id="SMAG01000002">
    <property type="protein sequence ID" value="TCS95518.1"/>
    <property type="molecule type" value="Genomic_DNA"/>
</dbReference>
<organism evidence="2 3">
    <name type="scientific">Hazenella coriacea</name>
    <dbReference type="NCBI Taxonomy" id="1179467"/>
    <lineage>
        <taxon>Bacteria</taxon>
        <taxon>Bacillati</taxon>
        <taxon>Bacillota</taxon>
        <taxon>Bacilli</taxon>
        <taxon>Bacillales</taxon>
        <taxon>Thermoactinomycetaceae</taxon>
        <taxon>Hazenella</taxon>
    </lineage>
</organism>
<dbReference type="InterPro" id="IPR018604">
    <property type="entry name" value="YycI-like"/>
</dbReference>
<gene>
    <name evidence="2" type="ORF">EDD58_10291</name>
</gene>
<name>A0A4R3L8L8_9BACL</name>